<dbReference type="SUPFAM" id="SSF51604">
    <property type="entry name" value="Enolase C-terminal domain-like"/>
    <property type="match status" value="1"/>
</dbReference>
<dbReference type="AlphaFoldDB" id="A0A2A2EXM2"/>
<evidence type="ECO:0000313" key="3">
    <source>
        <dbReference type="Proteomes" id="UP000217771"/>
    </source>
</evidence>
<dbReference type="PANTHER" id="PTHR48080:SF1">
    <property type="entry name" value="GLUCARATE DEHYDRATASE-RELATED PROTEIN"/>
    <property type="match status" value="1"/>
</dbReference>
<dbReference type="SFLD" id="SFLDG00055">
    <property type="entry name" value="glucarate_dehydratase"/>
    <property type="match status" value="1"/>
</dbReference>
<proteinExistence type="predicted"/>
<dbReference type="RefSeq" id="WP_095619595.1">
    <property type="nucleotide sequence ID" value="NZ_NSKB01000002.1"/>
</dbReference>
<dbReference type="InterPro" id="IPR013341">
    <property type="entry name" value="Mandelate_racemase_N_dom"/>
</dbReference>
<dbReference type="SUPFAM" id="SSF54826">
    <property type="entry name" value="Enolase N-terminal domain-like"/>
    <property type="match status" value="1"/>
</dbReference>
<dbReference type="Gene3D" id="3.30.390.10">
    <property type="entry name" value="Enolase-like, N-terminal domain"/>
    <property type="match status" value="1"/>
</dbReference>
<accession>A0A2A2EXM2</accession>
<dbReference type="InterPro" id="IPR029017">
    <property type="entry name" value="Enolase-like_N"/>
</dbReference>
<keyword evidence="3" id="KW-1185">Reference proteome</keyword>
<dbReference type="EMBL" id="NSKB01000002">
    <property type="protein sequence ID" value="PAU77916.1"/>
    <property type="molecule type" value="Genomic_DNA"/>
</dbReference>
<dbReference type="PANTHER" id="PTHR48080">
    <property type="entry name" value="D-GALACTONATE DEHYDRATASE-RELATED"/>
    <property type="match status" value="1"/>
</dbReference>
<dbReference type="Gene3D" id="3.20.20.120">
    <property type="entry name" value="Enolase-like C-terminal domain"/>
    <property type="match status" value="1"/>
</dbReference>
<dbReference type="InterPro" id="IPR029065">
    <property type="entry name" value="Enolase_C-like"/>
</dbReference>
<name>A0A2A2EXM2_9GAMM</name>
<dbReference type="Pfam" id="PF02746">
    <property type="entry name" value="MR_MLE_N"/>
    <property type="match status" value="1"/>
</dbReference>
<reference evidence="2 3" key="1">
    <citation type="submission" date="2017-08" db="EMBL/GenBank/DDBJ databases">
        <title>Halomonas alkalisoli sp. nov., isolated from saline alkaline soil.</title>
        <authorList>
            <person name="Wang D."/>
            <person name="Zhang G."/>
        </authorList>
    </citation>
    <scope>NUCLEOTIDE SEQUENCE [LARGE SCALE GENOMIC DNA]</scope>
    <source>
        <strain evidence="2 3">WRN001</strain>
    </source>
</reference>
<comment type="caution">
    <text evidence="2">The sequence shown here is derived from an EMBL/GenBank/DDBJ whole genome shotgun (WGS) entry which is preliminary data.</text>
</comment>
<dbReference type="SFLD" id="SFLDS00001">
    <property type="entry name" value="Enolase"/>
    <property type="match status" value="1"/>
</dbReference>
<feature type="domain" description="Mandelate racemase/muconate lactonizing enzyme C-terminal" evidence="1">
    <location>
        <begin position="187"/>
        <end position="287"/>
    </location>
</feature>
<dbReference type="Pfam" id="PF13378">
    <property type="entry name" value="MR_MLE_C"/>
    <property type="match status" value="1"/>
</dbReference>
<dbReference type="InterPro" id="IPR034593">
    <property type="entry name" value="DgoD-like"/>
</dbReference>
<dbReference type="Proteomes" id="UP000217771">
    <property type="component" value="Unassembled WGS sequence"/>
</dbReference>
<dbReference type="OrthoDB" id="193563at2"/>
<dbReference type="SMART" id="SM00922">
    <property type="entry name" value="MR_MLE"/>
    <property type="match status" value="1"/>
</dbReference>
<dbReference type="InterPro" id="IPR036849">
    <property type="entry name" value="Enolase-like_C_sf"/>
</dbReference>
<evidence type="ECO:0000259" key="1">
    <source>
        <dbReference type="SMART" id="SM00922"/>
    </source>
</evidence>
<protein>
    <submittedName>
        <fullName evidence="2">Glucarate dehydratase</fullName>
    </submittedName>
</protein>
<dbReference type="InterPro" id="IPR013342">
    <property type="entry name" value="Mandelate_racemase_C"/>
</dbReference>
<organism evidence="2 3">
    <name type="scientific">Halomonas salipaludis</name>
    <dbReference type="NCBI Taxonomy" id="2032625"/>
    <lineage>
        <taxon>Bacteria</taxon>
        <taxon>Pseudomonadati</taxon>
        <taxon>Pseudomonadota</taxon>
        <taxon>Gammaproteobacteria</taxon>
        <taxon>Oceanospirillales</taxon>
        <taxon>Halomonadaceae</taxon>
        <taxon>Halomonas</taxon>
    </lineage>
</organism>
<gene>
    <name evidence="2" type="ORF">CK498_04015</name>
</gene>
<evidence type="ECO:0000313" key="2">
    <source>
        <dbReference type="EMBL" id="PAU77916.1"/>
    </source>
</evidence>
<sequence>MIDAGNSTPVITEYRVVPVAGRDSMLLNIGGAHSPFFTRNILILKDSSGNVGIGEAPGGEVIQRSLEKAESFVVGSSLGRVKKVVASLNKDGQNKDYEDFGQGAWTFELRVNAVAALEAALLDLLGKHLGVPAAELLGDGKQRDHVEVLGYLFFIGERQATPLEYRAGSASQQHEWYRLRDEKALTSSTVIELAQAAQDRYGFRDFKLKGGVLPGAEEIEIVTELSQAFPEARTTVDPNGAWSLQEAIALCRNLKDILAYVEDPCGAEQGFSGREILAEFRHATGMPIATNMVATNWREMAHALMLRSVDIPLADPHFWTLSGAIRVSQLCADHGMTWGSHSNNHFDISLAMFAQVGAAAIGNTTALDTHWIWQEGDSRLTLDPPEIVNGKLAVSDKPGLGVDIDMSAIEEAHKLYNNLPSGARDDATAMKYLIEGWTFDPKKPALVR</sequence>